<keyword evidence="7 10" id="KW-0472">Membrane</keyword>
<evidence type="ECO:0000256" key="3">
    <source>
        <dbReference type="ARBA" id="ARBA00022452"/>
    </source>
</evidence>
<dbReference type="Pfam" id="PF07715">
    <property type="entry name" value="Plug"/>
    <property type="match status" value="1"/>
</dbReference>
<dbReference type="PROSITE" id="PS52016">
    <property type="entry name" value="TONB_DEPENDENT_REC_3"/>
    <property type="match status" value="1"/>
</dbReference>
<gene>
    <name evidence="15" type="ORF">SAMN05444366_1980</name>
</gene>
<reference evidence="16" key="1">
    <citation type="submission" date="2016-11" db="EMBL/GenBank/DDBJ databases">
        <authorList>
            <person name="Varghese N."/>
            <person name="Submissions S."/>
        </authorList>
    </citation>
    <scope>NUCLEOTIDE SEQUENCE [LARGE SCALE GENOMIC DNA]</scope>
    <source>
        <strain evidence="16">DSM 1811</strain>
    </source>
</reference>
<keyword evidence="8" id="KW-0675">Receptor</keyword>
<dbReference type="InterPro" id="IPR023997">
    <property type="entry name" value="TonB-dep_OMP_SusC/RagA_CS"/>
</dbReference>
<evidence type="ECO:0000256" key="8">
    <source>
        <dbReference type="ARBA" id="ARBA00023170"/>
    </source>
</evidence>
<dbReference type="GO" id="GO:0044718">
    <property type="term" value="P:siderophore transmembrane transport"/>
    <property type="evidence" value="ECO:0007669"/>
    <property type="project" value="TreeGrafter"/>
</dbReference>
<dbReference type="InterPro" id="IPR000531">
    <property type="entry name" value="Beta-barrel_TonB"/>
</dbReference>
<evidence type="ECO:0000256" key="2">
    <source>
        <dbReference type="ARBA" id="ARBA00022448"/>
    </source>
</evidence>
<comment type="subcellular location">
    <subcellularLocation>
        <location evidence="1 10">Cell outer membrane</location>
        <topology evidence="1 10">Multi-pass membrane protein</topology>
    </subcellularLocation>
</comment>
<dbReference type="SUPFAM" id="SSF56935">
    <property type="entry name" value="Porins"/>
    <property type="match status" value="1"/>
</dbReference>
<name>A0A1M7EEM2_9FLAO</name>
<evidence type="ECO:0000256" key="10">
    <source>
        <dbReference type="PROSITE-ProRule" id="PRU01360"/>
    </source>
</evidence>
<protein>
    <submittedName>
        <fullName evidence="15">TonB-linked outer membrane protein, SusC/RagA family</fullName>
    </submittedName>
</protein>
<keyword evidence="3 10" id="KW-1134">Transmembrane beta strand</keyword>
<keyword evidence="4 10" id="KW-0812">Transmembrane</keyword>
<evidence type="ECO:0000313" key="15">
    <source>
        <dbReference type="EMBL" id="SHL90183.1"/>
    </source>
</evidence>
<comment type="similarity">
    <text evidence="10 11">Belongs to the TonB-dependent receptor family.</text>
</comment>
<evidence type="ECO:0000256" key="6">
    <source>
        <dbReference type="ARBA" id="ARBA00023077"/>
    </source>
</evidence>
<dbReference type="Pfam" id="PF00593">
    <property type="entry name" value="TonB_dep_Rec_b-barrel"/>
    <property type="match status" value="1"/>
</dbReference>
<evidence type="ECO:0000259" key="13">
    <source>
        <dbReference type="Pfam" id="PF00593"/>
    </source>
</evidence>
<dbReference type="PANTHER" id="PTHR30069">
    <property type="entry name" value="TONB-DEPENDENT OUTER MEMBRANE RECEPTOR"/>
    <property type="match status" value="1"/>
</dbReference>
<feature type="domain" description="TonB-dependent receptor plug" evidence="14">
    <location>
        <begin position="111"/>
        <end position="215"/>
    </location>
</feature>
<evidence type="ECO:0000256" key="5">
    <source>
        <dbReference type="ARBA" id="ARBA00022729"/>
    </source>
</evidence>
<dbReference type="SUPFAM" id="SSF49464">
    <property type="entry name" value="Carboxypeptidase regulatory domain-like"/>
    <property type="match status" value="1"/>
</dbReference>
<dbReference type="Gene3D" id="2.170.130.10">
    <property type="entry name" value="TonB-dependent receptor, plug domain"/>
    <property type="match status" value="1"/>
</dbReference>
<dbReference type="GO" id="GO:0015344">
    <property type="term" value="F:siderophore uptake transmembrane transporter activity"/>
    <property type="evidence" value="ECO:0007669"/>
    <property type="project" value="TreeGrafter"/>
</dbReference>
<dbReference type="InterPro" id="IPR008969">
    <property type="entry name" value="CarboxyPept-like_regulatory"/>
</dbReference>
<dbReference type="NCBIfam" id="TIGR04057">
    <property type="entry name" value="SusC_RagA_signa"/>
    <property type="match status" value="1"/>
</dbReference>
<dbReference type="Pfam" id="PF13715">
    <property type="entry name" value="CarbopepD_reg_2"/>
    <property type="match status" value="1"/>
</dbReference>
<dbReference type="PANTHER" id="PTHR30069:SF29">
    <property type="entry name" value="HEMOGLOBIN AND HEMOGLOBIN-HAPTOGLOBIN-BINDING PROTEIN 1-RELATED"/>
    <property type="match status" value="1"/>
</dbReference>
<dbReference type="InterPro" id="IPR039426">
    <property type="entry name" value="TonB-dep_rcpt-like"/>
</dbReference>
<evidence type="ECO:0000259" key="14">
    <source>
        <dbReference type="Pfam" id="PF07715"/>
    </source>
</evidence>
<dbReference type="NCBIfam" id="TIGR04056">
    <property type="entry name" value="OMP_RagA_SusC"/>
    <property type="match status" value="1"/>
</dbReference>
<sequence length="1012" mass="109388">MKSKLLLTVLLLFTSFAFSQSFDVNGTVLDGAGLSLPGVNVKVKNSSKSTTTDFDGSFKLSGVSTGTTIVLSYIGYRTQEVVVSGPKITVKMSDDTKSLEEVVVIGYGSQKKREVTGAVSVVDSKTLDILKPARIEQALQGTMSGVNVTTQSGAPGAPLDIRIRGIATNGENRPTTIIDGYVGDLGLLNPNDIETITVLKDAQAAIYGTIGANGIILVTTKMGKKNTKTKVSLNSYTGFQYTSRKLPMLNATEYALLLNESYANGGKALPYPNVSGLGNGTDWQDEVFKDGVPIISNDLTISGGGEKIAYSISGSHLDQEGIVGGDKSGFLRNTARLGLTADLSDKFKLKTNVIYTYFTRNTLNENGLGSVLFNALNVPATLTPYDANGDFTLVPNTTGLGNEIINPLAQIANTYNDYNYKKLNGNFGLDYKIFKGFVLSSSIGFNTSNSESKTFGKQISYGGKVFDVQRSSVTQGAVNDNNYSFDLFGTYNTKIADNHNIVGTLGTTIFKEWGNGLFATGFDVPNNSWDFADISLTKGISETLTNSSYVYDQRRLSYFGRVQYDYKGKYLLSAMLRRDSSTKFGPGNKVGYFPSFTGGWVISDEGFFGESKAISFLKLRASYGTLGNDQIPNYGYLGLLTGEATYVFDGALVNGIATGQVPNPDLKWEEARKFDVGLDMKFLNDKLFVVADYFIDTRNDLLIPNIPVSGITGTGAPGASAPTLNAGSVRNSGFEFSIDYKEKFSDSFSMSVGYNVTFLKNEVLEVNNGTGFIEGGNFGVGQPAPSRMEVGKPLGYFYGYKTDGIFQNQAEVDAHPSQLALGANAAPGDLRYVDSNGDGVIDTKDKANIGDPIPDATMGFNVQLNYKNLDFALYTFASVGNDMVRNYERTLSDANRLDYVLDRWTGQGTSNSTPRVTTGATANTVFSDYYVEDASYFRIQNIQLGYTLSPNISQKAGITKLRIYTGVNNLYTFTKYKGFDPGASNGAPIGGGIDYGFYPIPRTYLLGLNINF</sequence>
<keyword evidence="6 11" id="KW-0798">TonB box</keyword>
<accession>A0A1M7EEM2</accession>
<dbReference type="Gene3D" id="2.40.170.20">
    <property type="entry name" value="TonB-dependent receptor, beta-barrel domain"/>
    <property type="match status" value="1"/>
</dbReference>
<keyword evidence="9 10" id="KW-0998">Cell outer membrane</keyword>
<dbReference type="GO" id="GO:0009279">
    <property type="term" value="C:cell outer membrane"/>
    <property type="evidence" value="ECO:0007669"/>
    <property type="project" value="UniProtKB-SubCell"/>
</dbReference>
<keyword evidence="2 10" id="KW-0813">Transport</keyword>
<dbReference type="STRING" id="29534.SAMN05444366_1980"/>
<keyword evidence="5 12" id="KW-0732">Signal</keyword>
<organism evidence="15 16">
    <name type="scientific">Flavobacterium saccharophilum</name>
    <dbReference type="NCBI Taxonomy" id="29534"/>
    <lineage>
        <taxon>Bacteria</taxon>
        <taxon>Pseudomonadati</taxon>
        <taxon>Bacteroidota</taxon>
        <taxon>Flavobacteriia</taxon>
        <taxon>Flavobacteriales</taxon>
        <taxon>Flavobacteriaceae</taxon>
        <taxon>Flavobacterium</taxon>
    </lineage>
</organism>
<feature type="chain" id="PRO_5012387304" evidence="12">
    <location>
        <begin position="20"/>
        <end position="1012"/>
    </location>
</feature>
<dbReference type="OrthoDB" id="9768177at2"/>
<dbReference type="Proteomes" id="UP000184121">
    <property type="component" value="Unassembled WGS sequence"/>
</dbReference>
<dbReference type="EMBL" id="FRBY01000002">
    <property type="protein sequence ID" value="SHL90183.1"/>
    <property type="molecule type" value="Genomic_DNA"/>
</dbReference>
<evidence type="ECO:0000256" key="4">
    <source>
        <dbReference type="ARBA" id="ARBA00022692"/>
    </source>
</evidence>
<dbReference type="InterPro" id="IPR012910">
    <property type="entry name" value="Plug_dom"/>
</dbReference>
<dbReference type="RefSeq" id="WP_072971483.1">
    <property type="nucleotide sequence ID" value="NZ_FRBY01000002.1"/>
</dbReference>
<dbReference type="InterPro" id="IPR036942">
    <property type="entry name" value="Beta-barrel_TonB_sf"/>
</dbReference>
<proteinExistence type="inferred from homology"/>
<feature type="signal peptide" evidence="12">
    <location>
        <begin position="1"/>
        <end position="19"/>
    </location>
</feature>
<evidence type="ECO:0000256" key="1">
    <source>
        <dbReference type="ARBA" id="ARBA00004571"/>
    </source>
</evidence>
<dbReference type="Gene3D" id="2.60.40.1120">
    <property type="entry name" value="Carboxypeptidase-like, regulatory domain"/>
    <property type="match status" value="1"/>
</dbReference>
<feature type="domain" description="TonB-dependent receptor-like beta-barrel" evidence="13">
    <location>
        <begin position="379"/>
        <end position="866"/>
    </location>
</feature>
<dbReference type="InterPro" id="IPR023996">
    <property type="entry name" value="TonB-dep_OMP_SusC/RagA"/>
</dbReference>
<evidence type="ECO:0000313" key="16">
    <source>
        <dbReference type="Proteomes" id="UP000184121"/>
    </source>
</evidence>
<evidence type="ECO:0000256" key="9">
    <source>
        <dbReference type="ARBA" id="ARBA00023237"/>
    </source>
</evidence>
<evidence type="ECO:0000256" key="12">
    <source>
        <dbReference type="SAM" id="SignalP"/>
    </source>
</evidence>
<dbReference type="InterPro" id="IPR037066">
    <property type="entry name" value="Plug_dom_sf"/>
</dbReference>
<evidence type="ECO:0000256" key="11">
    <source>
        <dbReference type="RuleBase" id="RU003357"/>
    </source>
</evidence>
<evidence type="ECO:0000256" key="7">
    <source>
        <dbReference type="ARBA" id="ARBA00023136"/>
    </source>
</evidence>
<dbReference type="AlphaFoldDB" id="A0A1M7EEM2"/>
<keyword evidence="16" id="KW-1185">Reference proteome</keyword>